<comment type="caution">
    <text evidence="5">The sequence shown here is derived from an EMBL/GenBank/DDBJ whole genome shotgun (WGS) entry which is preliminary data.</text>
</comment>
<dbReference type="PANTHER" id="PTHR42877">
    <property type="entry name" value="L-ORNITHINE N(5)-MONOOXYGENASE-RELATED"/>
    <property type="match status" value="1"/>
</dbReference>
<dbReference type="GO" id="GO:0016491">
    <property type="term" value="F:oxidoreductase activity"/>
    <property type="evidence" value="ECO:0007669"/>
    <property type="project" value="UniProtKB-KW"/>
</dbReference>
<reference evidence="5 6" key="1">
    <citation type="submission" date="2018-08" db="EMBL/GenBank/DDBJ databases">
        <title>Linezolid Resistance in Mycobacterium abscessus: MIC Distribution and Comprehensive Investigation of Resistance Mechanisms.</title>
        <authorList>
            <person name="Ye M."/>
            <person name="Xu L."/>
            <person name="Zou Y."/>
            <person name="Li B."/>
            <person name="Guo Q."/>
            <person name="Zhang Y."/>
            <person name="Zhan M."/>
            <person name="Xu B."/>
            <person name="Yu F."/>
            <person name="Zhang Z."/>
            <person name="Chu H."/>
        </authorList>
    </citation>
    <scope>NUCLEOTIDE SEQUENCE [LARGE SCALE GENOMIC DNA]</scope>
    <source>
        <strain evidence="5 6">G143</strain>
    </source>
</reference>
<name>A0ABD7HHG9_9MYCO</name>
<dbReference type="InterPro" id="IPR020946">
    <property type="entry name" value="Flavin_mOase-like"/>
</dbReference>
<gene>
    <name evidence="5" type="ORF">D2E76_24535</name>
</gene>
<dbReference type="RefSeq" id="WP_100480747.1">
    <property type="nucleotide sequence ID" value="NZ_CP029076.1"/>
</dbReference>
<dbReference type="EMBL" id="QXBN01000028">
    <property type="protein sequence ID" value="RIT31763.1"/>
    <property type="molecule type" value="Genomic_DNA"/>
</dbReference>
<sequence length="638" mass="70109">MSTTMPAHTSDSVPGLASIIAAADPALLLASVVSITGRSDRIDEFARSLSYASAGMQVRADLPADLRIELNNWALSVFASLDGWVHRAPLKVPNDTFIHLASALTGMPVTQESLQFLREQGGFISTVPEAPRNSQLTNNFKVAIIGAGMAGVAMAVAAHRAGFNIEVLEKSDGIGGVWHQNRYPGVGVDTHSKYYSLSFAINRAWSNSYPEGAEFRTYLEDVARDHGVIDKFNFGAEVTSMAWNENDSRWTITYFKDGVSTQTSANVVITACGYLSRPVLPDVPGLESFAGHWSHSANWDSSYDFSDKRVAIVGTGCTSVQIVDALAPIAKSLKVFQRQPHWVTPSDNGSKISPEEQWLLQNIPTYAEWARLHTFLTIGDVNYGMVRYDSAWAEEHDVSISADNDAGMKIALGYLEASFADRPDLLQKLKPDFAFMGKRPIRDPGGYYDALKRDSTELIATGLAGVTPEGPVDGDGTLHEVDAVIYATGFALEFLSSVDIRGRAGKTLREAWKDRPIAYLGCQIPYFPNLFVTCGPNANPSHGGGHNFCVEAVMHYIIECLQTLLNAKAESIEPTTEATQRWHREVSEKLADSIWVRERRANTYYRNAKGDVVLANPFTMQEYWTRLRQPALADLILS</sequence>
<keyword evidence="4" id="KW-0560">Oxidoreductase</keyword>
<dbReference type="Proteomes" id="UP000284557">
    <property type="component" value="Unassembled WGS sequence"/>
</dbReference>
<organism evidence="5 6">
    <name type="scientific">Mycobacteroides abscessus</name>
    <dbReference type="NCBI Taxonomy" id="36809"/>
    <lineage>
        <taxon>Bacteria</taxon>
        <taxon>Bacillati</taxon>
        <taxon>Actinomycetota</taxon>
        <taxon>Actinomycetes</taxon>
        <taxon>Mycobacteriales</taxon>
        <taxon>Mycobacteriaceae</taxon>
        <taxon>Mycobacteroides</taxon>
    </lineage>
</organism>
<dbReference type="PANTHER" id="PTHR42877:SF4">
    <property type="entry name" value="FAD_NAD(P)-BINDING DOMAIN-CONTAINING PROTEIN-RELATED"/>
    <property type="match status" value="1"/>
</dbReference>
<dbReference type="PRINTS" id="PR00469">
    <property type="entry name" value="PNDRDTASEII"/>
</dbReference>
<dbReference type="InterPro" id="IPR036188">
    <property type="entry name" value="FAD/NAD-bd_sf"/>
</dbReference>
<dbReference type="Gene3D" id="3.50.50.60">
    <property type="entry name" value="FAD/NAD(P)-binding domain"/>
    <property type="match status" value="2"/>
</dbReference>
<evidence type="ECO:0000256" key="2">
    <source>
        <dbReference type="ARBA" id="ARBA00022630"/>
    </source>
</evidence>
<evidence type="ECO:0000256" key="4">
    <source>
        <dbReference type="ARBA" id="ARBA00023002"/>
    </source>
</evidence>
<dbReference type="Pfam" id="PF00743">
    <property type="entry name" value="FMO-like"/>
    <property type="match status" value="1"/>
</dbReference>
<accession>A0ABD7HHG9</accession>
<comment type="similarity">
    <text evidence="1">Belongs to the FAD-binding monooxygenase family.</text>
</comment>
<keyword evidence="3" id="KW-0274">FAD</keyword>
<dbReference type="InterPro" id="IPR051209">
    <property type="entry name" value="FAD-bind_Monooxygenase_sf"/>
</dbReference>
<dbReference type="AlphaFoldDB" id="A0ABD7HHG9"/>
<evidence type="ECO:0000313" key="6">
    <source>
        <dbReference type="Proteomes" id="UP000284557"/>
    </source>
</evidence>
<keyword evidence="2" id="KW-0285">Flavoprotein</keyword>
<evidence type="ECO:0000256" key="3">
    <source>
        <dbReference type="ARBA" id="ARBA00022827"/>
    </source>
</evidence>
<evidence type="ECO:0000256" key="1">
    <source>
        <dbReference type="ARBA" id="ARBA00010139"/>
    </source>
</evidence>
<dbReference type="SUPFAM" id="SSF51905">
    <property type="entry name" value="FAD/NAD(P)-binding domain"/>
    <property type="match status" value="3"/>
</dbReference>
<protein>
    <submittedName>
        <fullName evidence="5">NAD(P)/FAD-dependent oxidoreductase</fullName>
    </submittedName>
</protein>
<dbReference type="PRINTS" id="PR00368">
    <property type="entry name" value="FADPNR"/>
</dbReference>
<evidence type="ECO:0000313" key="5">
    <source>
        <dbReference type="EMBL" id="RIT31763.1"/>
    </source>
</evidence>
<proteinExistence type="inferred from homology"/>